<dbReference type="OrthoDB" id="295029at2759"/>
<feature type="compositionally biased region" description="Basic and acidic residues" evidence="3">
    <location>
        <begin position="662"/>
        <end position="671"/>
    </location>
</feature>
<evidence type="ECO:0000256" key="1">
    <source>
        <dbReference type="ARBA" id="ARBA00006180"/>
    </source>
</evidence>
<accession>A0A1Y2C6E2</accession>
<dbReference type="GO" id="GO:0005829">
    <property type="term" value="C:cytosol"/>
    <property type="evidence" value="ECO:0007669"/>
    <property type="project" value="TreeGrafter"/>
</dbReference>
<dbReference type="STRING" id="329046.A0A1Y2C6E2"/>
<dbReference type="Pfam" id="PF04499">
    <property type="entry name" value="SAPS"/>
    <property type="match status" value="1"/>
</dbReference>
<evidence type="ECO:0000313" key="5">
    <source>
        <dbReference type="Proteomes" id="UP000193642"/>
    </source>
</evidence>
<organism evidence="4 5">
    <name type="scientific">Rhizoclosmatium globosum</name>
    <dbReference type="NCBI Taxonomy" id="329046"/>
    <lineage>
        <taxon>Eukaryota</taxon>
        <taxon>Fungi</taxon>
        <taxon>Fungi incertae sedis</taxon>
        <taxon>Chytridiomycota</taxon>
        <taxon>Chytridiomycota incertae sedis</taxon>
        <taxon>Chytridiomycetes</taxon>
        <taxon>Chytridiales</taxon>
        <taxon>Chytriomycetaceae</taxon>
        <taxon>Rhizoclosmatium</taxon>
    </lineage>
</organism>
<comment type="caution">
    <text evidence="4">The sequence shown here is derived from an EMBL/GenBank/DDBJ whole genome shotgun (WGS) entry which is preliminary data.</text>
</comment>
<keyword evidence="5" id="KW-1185">Reference proteome</keyword>
<keyword evidence="2" id="KW-0131">Cell cycle</keyword>
<dbReference type="Proteomes" id="UP000193642">
    <property type="component" value="Unassembled WGS sequence"/>
</dbReference>
<comment type="similarity">
    <text evidence="1">Belongs to the SAPS family.</text>
</comment>
<dbReference type="GO" id="GO:0019903">
    <property type="term" value="F:protein phosphatase binding"/>
    <property type="evidence" value="ECO:0007669"/>
    <property type="project" value="InterPro"/>
</dbReference>
<dbReference type="GO" id="GO:0005634">
    <property type="term" value="C:nucleus"/>
    <property type="evidence" value="ECO:0007669"/>
    <property type="project" value="TreeGrafter"/>
</dbReference>
<dbReference type="PANTHER" id="PTHR12634:SF8">
    <property type="entry name" value="FIERY MOUNTAIN, ISOFORM D"/>
    <property type="match status" value="1"/>
</dbReference>
<evidence type="ECO:0000256" key="2">
    <source>
        <dbReference type="ARBA" id="ARBA00023306"/>
    </source>
</evidence>
<dbReference type="AlphaFoldDB" id="A0A1Y2C6E2"/>
<gene>
    <name evidence="4" type="ORF">BCR33DRAFT_718295</name>
</gene>
<dbReference type="InterPro" id="IPR007587">
    <property type="entry name" value="SAPS"/>
</dbReference>
<name>A0A1Y2C6E2_9FUNG</name>
<protein>
    <submittedName>
        <fullName evidence="4">SAPS-domain-containing protein</fullName>
    </submittedName>
</protein>
<evidence type="ECO:0000256" key="3">
    <source>
        <dbReference type="SAM" id="MobiDB-lite"/>
    </source>
</evidence>
<dbReference type="GO" id="GO:0019888">
    <property type="term" value="F:protein phosphatase regulator activity"/>
    <property type="evidence" value="ECO:0007669"/>
    <property type="project" value="TreeGrafter"/>
</dbReference>
<proteinExistence type="inferred from homology"/>
<dbReference type="EMBL" id="MCGO01000028">
    <property type="protein sequence ID" value="ORY42608.1"/>
    <property type="molecule type" value="Genomic_DNA"/>
</dbReference>
<dbReference type="PANTHER" id="PTHR12634">
    <property type="entry name" value="SIT4 YEAST -ASSOCIATING PROTEIN-RELATED"/>
    <property type="match status" value="1"/>
</dbReference>
<reference evidence="4 5" key="1">
    <citation type="submission" date="2016-07" db="EMBL/GenBank/DDBJ databases">
        <title>Pervasive Adenine N6-methylation of Active Genes in Fungi.</title>
        <authorList>
            <consortium name="DOE Joint Genome Institute"/>
            <person name="Mondo S.J."/>
            <person name="Dannebaum R.O."/>
            <person name="Kuo R.C."/>
            <person name="Labutti K."/>
            <person name="Haridas S."/>
            <person name="Kuo A."/>
            <person name="Salamov A."/>
            <person name="Ahrendt S.R."/>
            <person name="Lipzen A."/>
            <person name="Sullivan W."/>
            <person name="Andreopoulos W.B."/>
            <person name="Clum A."/>
            <person name="Lindquist E."/>
            <person name="Daum C."/>
            <person name="Ramamoorthy G.K."/>
            <person name="Gryganskyi A."/>
            <person name="Culley D."/>
            <person name="Magnuson J.K."/>
            <person name="James T.Y."/>
            <person name="O'Malley M.A."/>
            <person name="Stajich J.E."/>
            <person name="Spatafora J.W."/>
            <person name="Visel A."/>
            <person name="Grigoriev I.V."/>
        </authorList>
    </citation>
    <scope>NUCLEOTIDE SEQUENCE [LARGE SCALE GENOMIC DNA]</scope>
    <source>
        <strain evidence="4 5">JEL800</strain>
    </source>
</reference>
<sequence length="694" mass="77024">MFWRFGYHPTSNVDALVEREGATLEDLLDEEELLQECKSHNSKLIDFLCRPDILQKLLDTIITEHADETKKFKYPYLASEIFGCEIYAIIDAVITNPRLLESFWTFLERPAPINPLQASYFSKVNSILMQKKAAEMVGFIKSQPKSISTILTHVGNSSIAELLLKIISQEEIPEGAGIVMWLSQQSLIPSLVDRLDPNLDIETHNTAAQTLLDIIAVSYQNAGGIEQEEGAPISLGSGNSLVDELKSEAMMRKIFGYMLDKTAPNATSSLSSGVIIMIELIRRYCSEIEQAEYQQHQFQTQIMQARGGQDFGILPTTEKMKSLAVDLNDLLKVIGEKVEDFSYLLEHPRNMQPTDTTIGKSTPLGSERLRTCELFAEILHLQYLYFSSPLFERLVFGDLVEDEDVAMDGVKDGAMEVDRLSTGIESINLKKRNVADELSSISELLVKANVLPMCLSLFFEFPWNNFLHSVVYDMIAKVFNTYSFTSQSSNFSAVGPDGVELVTDGIVNPLEEKMKEVSIIFKKLVVSILVDGQLTARIVGAQRRNDADVAQPRGVRLGYMGHLTYISDEVSKLVEKCFEDFGPEVAGLVNSEDWQSYLNGVLRDTKERDRQPLGGMRPAVNMHSASSSFGKVDEADIPPLGAAPPPKIGAAVGGSIGFGAFNEKDDDKSAEDGDPSLRTYGNNGSKDWQEGNFD</sequence>
<feature type="region of interest" description="Disordered" evidence="3">
    <location>
        <begin position="628"/>
        <end position="694"/>
    </location>
</feature>
<evidence type="ECO:0000313" key="4">
    <source>
        <dbReference type="EMBL" id="ORY42608.1"/>
    </source>
</evidence>